<dbReference type="Gene3D" id="3.20.20.190">
    <property type="entry name" value="Phosphatidylinositol (PI) phosphodiesterase"/>
    <property type="match status" value="1"/>
</dbReference>
<organism evidence="2 3">
    <name type="scientific">Staphylococcus kloosii</name>
    <dbReference type="NCBI Taxonomy" id="29384"/>
    <lineage>
        <taxon>Bacteria</taxon>
        <taxon>Bacillati</taxon>
        <taxon>Bacillota</taxon>
        <taxon>Bacilli</taxon>
        <taxon>Bacillales</taxon>
        <taxon>Staphylococcaceae</taxon>
        <taxon>Staphylococcus</taxon>
    </lineage>
</organism>
<dbReference type="Proteomes" id="UP000075418">
    <property type="component" value="Unassembled WGS sequence"/>
</dbReference>
<comment type="caution">
    <text evidence="2">The sequence shown here is derived from an EMBL/GenBank/DDBJ whole genome shotgun (WGS) entry which is preliminary data.</text>
</comment>
<gene>
    <name evidence="2" type="ORF">A0131_05580</name>
</gene>
<dbReference type="GO" id="GO:0008081">
    <property type="term" value="F:phosphoric diester hydrolase activity"/>
    <property type="evidence" value="ECO:0007669"/>
    <property type="project" value="InterPro"/>
</dbReference>
<dbReference type="EMBL" id="LUGM01000002">
    <property type="protein sequence ID" value="KYH14247.1"/>
    <property type="molecule type" value="Genomic_DNA"/>
</dbReference>
<proteinExistence type="predicted"/>
<dbReference type="Pfam" id="PF03009">
    <property type="entry name" value="GDPD"/>
    <property type="match status" value="1"/>
</dbReference>
<protein>
    <submittedName>
        <fullName evidence="2">Glycerophosphodiester phosphodiesterase</fullName>
    </submittedName>
</protein>
<dbReference type="InterPro" id="IPR017946">
    <property type="entry name" value="PLC-like_Pdiesterase_TIM-brl"/>
</dbReference>
<evidence type="ECO:0000313" key="2">
    <source>
        <dbReference type="EMBL" id="KYH14247.1"/>
    </source>
</evidence>
<dbReference type="SUPFAM" id="SSF51695">
    <property type="entry name" value="PLC-like phosphodiesterases"/>
    <property type="match status" value="1"/>
</dbReference>
<name>A0A151A4K0_9STAP</name>
<evidence type="ECO:0000313" key="3">
    <source>
        <dbReference type="Proteomes" id="UP000075418"/>
    </source>
</evidence>
<dbReference type="RefSeq" id="WP_061854433.1">
    <property type="nucleotide sequence ID" value="NZ_JAIEWX010000001.1"/>
</dbReference>
<dbReference type="PROSITE" id="PS51704">
    <property type="entry name" value="GP_PDE"/>
    <property type="match status" value="1"/>
</dbReference>
<dbReference type="GO" id="GO:0006629">
    <property type="term" value="P:lipid metabolic process"/>
    <property type="evidence" value="ECO:0007669"/>
    <property type="project" value="InterPro"/>
</dbReference>
<feature type="domain" description="GP-PDE" evidence="1">
    <location>
        <begin position="6"/>
        <end position="244"/>
    </location>
</feature>
<accession>A0A151A4K0</accession>
<dbReference type="PANTHER" id="PTHR46211:SF1">
    <property type="entry name" value="GLYCEROPHOSPHODIESTER PHOSPHODIESTERASE, CYTOPLASMIC"/>
    <property type="match status" value="1"/>
</dbReference>
<sequence length="244" mass="28248">MTNNQIKVVAHRGLSIKYPENTLIAYEAALQLNIDYLEIDIHKTADNKLVVIHDDTVDRTSNGTGKIKDYTLEQLRQLDYGKWKGESFSGQSILQFEDVLRLATQYNKRLLIEIKKPEQYPGIEQLLLKQLKDARVKPFNIVIQSFNMESIKKINAAGVDYKLGVLISAKKYWYRRPNFKKIARFAHFLNPNYKLVTKKFVTLAHKYHLEVMPYTVNDKTIHSKLLKTNIDGIITDAPDIFCDC</sequence>
<dbReference type="PANTHER" id="PTHR46211">
    <property type="entry name" value="GLYCEROPHOSPHORYL DIESTER PHOSPHODIESTERASE"/>
    <property type="match status" value="1"/>
</dbReference>
<reference evidence="2 3" key="1">
    <citation type="submission" date="2016-02" db="EMBL/GenBank/DDBJ databases">
        <title>Draft genome sequence of hydrocarbon degrading Staphylococcus saprophyticus Strain CNV2, isolated from crude-oil contaminated soil from Noonmati Oil Refinery, Guwahati, Assam, India.</title>
        <authorList>
            <person name="Mukherjee A."/>
            <person name="Chettri B."/>
            <person name="Langpoklakpam J."/>
            <person name="Singh A.K."/>
            <person name="Chattopadhyay D.J."/>
        </authorList>
    </citation>
    <scope>NUCLEOTIDE SEQUENCE [LARGE SCALE GENOMIC DNA]</scope>
    <source>
        <strain evidence="2 3">CNV2</strain>
    </source>
</reference>
<dbReference type="AlphaFoldDB" id="A0A151A4K0"/>
<dbReference type="InterPro" id="IPR030395">
    <property type="entry name" value="GP_PDE_dom"/>
</dbReference>
<evidence type="ECO:0000259" key="1">
    <source>
        <dbReference type="PROSITE" id="PS51704"/>
    </source>
</evidence>